<dbReference type="RefSeq" id="WP_072919143.1">
    <property type="nucleotide sequence ID" value="NZ_FQYQ01000029.1"/>
</dbReference>
<protein>
    <submittedName>
        <fullName evidence="2">Protein N-acetyltransferase, RimJ/RimL family</fullName>
    </submittedName>
</protein>
<evidence type="ECO:0000313" key="2">
    <source>
        <dbReference type="EMBL" id="SHJ56561.1"/>
    </source>
</evidence>
<keyword evidence="2" id="KW-0808">Transferase</keyword>
<dbReference type="CDD" id="cd04301">
    <property type="entry name" value="NAT_SF"/>
    <property type="match status" value="1"/>
</dbReference>
<keyword evidence="3" id="KW-1185">Reference proteome</keyword>
<accession>A0A1M6KCA0</accession>
<name>A0A1M6KCA0_PSEXY</name>
<dbReference type="PANTHER" id="PTHR43415:SF3">
    <property type="entry name" value="GNAT-FAMILY ACETYLTRANSFERASE"/>
    <property type="match status" value="1"/>
</dbReference>
<dbReference type="PROSITE" id="PS51186">
    <property type="entry name" value="GNAT"/>
    <property type="match status" value="1"/>
</dbReference>
<dbReference type="InterPro" id="IPR016181">
    <property type="entry name" value="Acyl_CoA_acyltransferase"/>
</dbReference>
<feature type="domain" description="N-acetyltransferase" evidence="1">
    <location>
        <begin position="16"/>
        <end position="182"/>
    </location>
</feature>
<dbReference type="OrthoDB" id="948250at2"/>
<organism evidence="2 3">
    <name type="scientific">Pseudobutyrivibrio xylanivorans DSM 14809</name>
    <dbReference type="NCBI Taxonomy" id="1123012"/>
    <lineage>
        <taxon>Bacteria</taxon>
        <taxon>Bacillati</taxon>
        <taxon>Bacillota</taxon>
        <taxon>Clostridia</taxon>
        <taxon>Lachnospirales</taxon>
        <taxon>Lachnospiraceae</taxon>
        <taxon>Pseudobutyrivibrio</taxon>
    </lineage>
</organism>
<dbReference type="GO" id="GO:0016747">
    <property type="term" value="F:acyltransferase activity, transferring groups other than amino-acyl groups"/>
    <property type="evidence" value="ECO:0007669"/>
    <property type="project" value="InterPro"/>
</dbReference>
<sequence>MVFGEISIKDKLGRTIILRNARPEDADDLIKYLKVTSAETPYLIREPEEITITKENEEKFLQAKIDAERELMLIALIDGRHIGNCSLMSIAPYKRYRHRCDVAIALYKEYCGCGIGTAMLQTVLNVAKEVGYEQAELEVMVENKNAITVYEKMGFEKYGIFPDNMKYADGSYMDACWMMKKL</sequence>
<dbReference type="Gene3D" id="3.40.630.30">
    <property type="match status" value="1"/>
</dbReference>
<proteinExistence type="predicted"/>
<dbReference type="PANTHER" id="PTHR43415">
    <property type="entry name" value="SPERMIDINE N(1)-ACETYLTRANSFERASE"/>
    <property type="match status" value="1"/>
</dbReference>
<dbReference type="AlphaFoldDB" id="A0A1M6KCA0"/>
<dbReference type="Pfam" id="PF13302">
    <property type="entry name" value="Acetyltransf_3"/>
    <property type="match status" value="1"/>
</dbReference>
<gene>
    <name evidence="2" type="ORF">SAMN02745725_02824</name>
</gene>
<dbReference type="SUPFAM" id="SSF55729">
    <property type="entry name" value="Acyl-CoA N-acyltransferases (Nat)"/>
    <property type="match status" value="1"/>
</dbReference>
<dbReference type="EMBL" id="FQYQ01000029">
    <property type="protein sequence ID" value="SHJ56561.1"/>
    <property type="molecule type" value="Genomic_DNA"/>
</dbReference>
<evidence type="ECO:0000259" key="1">
    <source>
        <dbReference type="PROSITE" id="PS51186"/>
    </source>
</evidence>
<evidence type="ECO:0000313" key="3">
    <source>
        <dbReference type="Proteomes" id="UP000184185"/>
    </source>
</evidence>
<dbReference type="InterPro" id="IPR000182">
    <property type="entry name" value="GNAT_dom"/>
</dbReference>
<reference evidence="2 3" key="1">
    <citation type="submission" date="2016-11" db="EMBL/GenBank/DDBJ databases">
        <authorList>
            <person name="Jaros S."/>
            <person name="Januszkiewicz K."/>
            <person name="Wedrychowicz H."/>
        </authorList>
    </citation>
    <scope>NUCLEOTIDE SEQUENCE [LARGE SCALE GENOMIC DNA]</scope>
    <source>
        <strain evidence="2 3">DSM 14809</strain>
    </source>
</reference>
<dbReference type="Proteomes" id="UP000184185">
    <property type="component" value="Unassembled WGS sequence"/>
</dbReference>